<dbReference type="Ensembl" id="ENSAOCT00000049639.1">
    <property type="protein sequence ID" value="ENSAOCP00000070930.1"/>
    <property type="gene ID" value="ENSAOCG00000012646.2"/>
</dbReference>
<reference evidence="3" key="2">
    <citation type="submission" date="2025-08" db="UniProtKB">
        <authorList>
            <consortium name="Ensembl"/>
        </authorList>
    </citation>
    <scope>IDENTIFICATION</scope>
</reference>
<dbReference type="GeneTree" id="ENSGT00940000153997"/>
<feature type="region of interest" description="Disordered" evidence="1">
    <location>
        <begin position="95"/>
        <end position="137"/>
    </location>
</feature>
<evidence type="ECO:0000256" key="1">
    <source>
        <dbReference type="SAM" id="MobiDB-lite"/>
    </source>
</evidence>
<dbReference type="Pfam" id="PF15255">
    <property type="entry name" value="CAP-ZIP_m"/>
    <property type="match status" value="1"/>
</dbReference>
<name>A0AAQ6A4N8_AMPOC</name>
<dbReference type="Proteomes" id="UP001501940">
    <property type="component" value="Chromosome 7"/>
</dbReference>
<feature type="compositionally biased region" description="Basic residues" evidence="1">
    <location>
        <begin position="224"/>
        <end position="241"/>
    </location>
</feature>
<protein>
    <recommendedName>
        <fullName evidence="2">FAM21/CAPZIP domain-containing protein</fullName>
    </recommendedName>
</protein>
<organism evidence="3 4">
    <name type="scientific">Amphiprion ocellaris</name>
    <name type="common">Clown anemonefish</name>
    <dbReference type="NCBI Taxonomy" id="80972"/>
    <lineage>
        <taxon>Eukaryota</taxon>
        <taxon>Metazoa</taxon>
        <taxon>Chordata</taxon>
        <taxon>Craniata</taxon>
        <taxon>Vertebrata</taxon>
        <taxon>Euteleostomi</taxon>
        <taxon>Actinopterygii</taxon>
        <taxon>Neopterygii</taxon>
        <taxon>Teleostei</taxon>
        <taxon>Neoteleostei</taxon>
        <taxon>Acanthomorphata</taxon>
        <taxon>Ovalentaria</taxon>
        <taxon>Pomacentridae</taxon>
        <taxon>Amphiprion</taxon>
    </lineage>
</organism>
<feature type="compositionally biased region" description="Basic and acidic residues" evidence="1">
    <location>
        <begin position="304"/>
        <end position="313"/>
    </location>
</feature>
<evidence type="ECO:0000259" key="2">
    <source>
        <dbReference type="Pfam" id="PF15255"/>
    </source>
</evidence>
<feature type="compositionally biased region" description="Low complexity" evidence="1">
    <location>
        <begin position="175"/>
        <end position="199"/>
    </location>
</feature>
<sequence>MEMRCMKARERTGGAPAGVVTTTHISKGQSCSAEHSTKLNLEPGKQSCFKAHSSLTPSANLSLRPQICGVSCWSSKKDSPSKPSVAELAGRFKGHILPMPNSDNELPFRRRPPCSLKLQNQTDDNEESDKSISSQKPFKIKMKNSAIIEKLQANLALSPTALLPSPKSPEVKLQPAPLSPTTPCSPLSPLSPTLRPPHLSSEDEDRISFDSPPEGTPLPSINKTRARLSFKRRLPTRQHRRSAGEEAGAFGSGLSPTELHSPKENGDEEQVFSSPTEEEAESGPPGALKEDKNKEEDCENTEAEVEKGDPEDRWDPEEEVEREKSMEASEEGDDQPAEQTDGDAKTEEEMPQQAGDDRE</sequence>
<feature type="region of interest" description="Disordered" evidence="1">
    <location>
        <begin position="166"/>
        <end position="359"/>
    </location>
</feature>
<keyword evidence="4" id="KW-1185">Reference proteome</keyword>
<evidence type="ECO:0000313" key="3">
    <source>
        <dbReference type="Ensembl" id="ENSAOCP00000070930.1"/>
    </source>
</evidence>
<evidence type="ECO:0000313" key="4">
    <source>
        <dbReference type="Proteomes" id="UP001501940"/>
    </source>
</evidence>
<reference evidence="3 4" key="1">
    <citation type="submission" date="2022-01" db="EMBL/GenBank/DDBJ databases">
        <title>A chromosome-scale genome assembly of the false clownfish, Amphiprion ocellaris.</title>
        <authorList>
            <person name="Ryu T."/>
        </authorList>
    </citation>
    <scope>NUCLEOTIDE SEQUENCE [LARGE SCALE GENOMIC DNA]</scope>
</reference>
<feature type="domain" description="FAM21/CAPZIP" evidence="2">
    <location>
        <begin position="137"/>
        <end position="247"/>
    </location>
</feature>
<feature type="compositionally biased region" description="Acidic residues" evidence="1">
    <location>
        <begin position="266"/>
        <end position="281"/>
    </location>
</feature>
<dbReference type="AlphaFoldDB" id="A0AAQ6A4N8"/>
<reference evidence="3" key="3">
    <citation type="submission" date="2025-09" db="UniProtKB">
        <authorList>
            <consortium name="Ensembl"/>
        </authorList>
    </citation>
    <scope>IDENTIFICATION</scope>
</reference>
<dbReference type="InterPro" id="IPR029341">
    <property type="entry name" value="FAM21/CAPZIP"/>
</dbReference>
<accession>A0AAQ6A4N8</accession>
<proteinExistence type="predicted"/>